<reference evidence="2" key="1">
    <citation type="submission" date="2020-05" db="EMBL/GenBank/DDBJ databases">
        <title>WGS assembly of Panicum virgatum.</title>
        <authorList>
            <person name="Lovell J.T."/>
            <person name="Jenkins J."/>
            <person name="Shu S."/>
            <person name="Juenger T.E."/>
            <person name="Schmutz J."/>
        </authorList>
    </citation>
    <scope>NUCLEOTIDE SEQUENCE</scope>
    <source>
        <strain evidence="2">AP13</strain>
    </source>
</reference>
<protein>
    <submittedName>
        <fullName evidence="2">Uncharacterized protein</fullName>
    </submittedName>
</protein>
<sequence>RNCIRVAIGLSQPNSISHMFESWLQGFGRDLKLLVMLRAAYTCWLIWLCRNDLVFVKRQCYSPLQVVHSVIHWIHTWAMLQKHDNRHKWKKNQQHQWRQPLKDGRQRHHSHQRWVHLV</sequence>
<feature type="compositionally biased region" description="Basic residues" evidence="1">
    <location>
        <begin position="105"/>
        <end position="118"/>
    </location>
</feature>
<keyword evidence="3" id="KW-1185">Reference proteome</keyword>
<dbReference type="EMBL" id="CM029053">
    <property type="protein sequence ID" value="KAG2550649.1"/>
    <property type="molecule type" value="Genomic_DNA"/>
</dbReference>
<gene>
    <name evidence="2" type="ORF">PVAP13_9KG338300</name>
</gene>
<accession>A0A8T0NQX0</accession>
<dbReference type="AlphaFoldDB" id="A0A8T0NQX0"/>
<feature type="region of interest" description="Disordered" evidence="1">
    <location>
        <begin position="91"/>
        <end position="118"/>
    </location>
</feature>
<feature type="non-terminal residue" evidence="2">
    <location>
        <position position="1"/>
    </location>
</feature>
<dbReference type="Proteomes" id="UP000823388">
    <property type="component" value="Chromosome 9K"/>
</dbReference>
<evidence type="ECO:0000313" key="3">
    <source>
        <dbReference type="Proteomes" id="UP000823388"/>
    </source>
</evidence>
<name>A0A8T0NQX0_PANVG</name>
<proteinExistence type="predicted"/>
<organism evidence="2 3">
    <name type="scientific">Panicum virgatum</name>
    <name type="common">Blackwell switchgrass</name>
    <dbReference type="NCBI Taxonomy" id="38727"/>
    <lineage>
        <taxon>Eukaryota</taxon>
        <taxon>Viridiplantae</taxon>
        <taxon>Streptophyta</taxon>
        <taxon>Embryophyta</taxon>
        <taxon>Tracheophyta</taxon>
        <taxon>Spermatophyta</taxon>
        <taxon>Magnoliopsida</taxon>
        <taxon>Liliopsida</taxon>
        <taxon>Poales</taxon>
        <taxon>Poaceae</taxon>
        <taxon>PACMAD clade</taxon>
        <taxon>Panicoideae</taxon>
        <taxon>Panicodae</taxon>
        <taxon>Paniceae</taxon>
        <taxon>Panicinae</taxon>
        <taxon>Panicum</taxon>
        <taxon>Panicum sect. Hiantes</taxon>
    </lineage>
</organism>
<evidence type="ECO:0000256" key="1">
    <source>
        <dbReference type="SAM" id="MobiDB-lite"/>
    </source>
</evidence>
<comment type="caution">
    <text evidence="2">The sequence shown here is derived from an EMBL/GenBank/DDBJ whole genome shotgun (WGS) entry which is preliminary data.</text>
</comment>
<evidence type="ECO:0000313" key="2">
    <source>
        <dbReference type="EMBL" id="KAG2550649.1"/>
    </source>
</evidence>